<keyword evidence="7 11" id="KW-1133">Transmembrane helix</keyword>
<evidence type="ECO:0000256" key="4">
    <source>
        <dbReference type="ARBA" id="ARBA00022481"/>
    </source>
</evidence>
<dbReference type="NCBIfam" id="TIGR02532">
    <property type="entry name" value="IV_pilin_GFxxxE"/>
    <property type="match status" value="1"/>
</dbReference>
<keyword evidence="5" id="KW-0997">Cell inner membrane</keyword>
<keyword evidence="8 11" id="KW-0472">Membrane</keyword>
<dbReference type="InterPro" id="IPR022346">
    <property type="entry name" value="T2SS_GspH"/>
</dbReference>
<evidence type="ECO:0000256" key="6">
    <source>
        <dbReference type="ARBA" id="ARBA00022692"/>
    </source>
</evidence>
<comment type="caution">
    <text evidence="13">The sequence shown here is derived from an EMBL/GenBank/DDBJ whole genome shotgun (WGS) entry which is preliminary data.</text>
</comment>
<dbReference type="Proteomes" id="UP001143307">
    <property type="component" value="Unassembled WGS sequence"/>
</dbReference>
<evidence type="ECO:0000256" key="3">
    <source>
        <dbReference type="ARBA" id="ARBA00022475"/>
    </source>
</evidence>
<keyword evidence="14" id="KW-1185">Reference proteome</keyword>
<keyword evidence="3" id="KW-1003">Cell membrane</keyword>
<name>A0ABT3SWD9_9GAMM</name>
<evidence type="ECO:0000256" key="11">
    <source>
        <dbReference type="SAM" id="Phobius"/>
    </source>
</evidence>
<dbReference type="Pfam" id="PF12019">
    <property type="entry name" value="GspH"/>
    <property type="match status" value="1"/>
</dbReference>
<dbReference type="EMBL" id="SHNP01000004">
    <property type="protein sequence ID" value="MCX2974194.1"/>
    <property type="molecule type" value="Genomic_DNA"/>
</dbReference>
<dbReference type="Pfam" id="PF07963">
    <property type="entry name" value="N_methyl"/>
    <property type="match status" value="1"/>
</dbReference>
<organism evidence="13 14">
    <name type="scientific">Candidatus Seongchinamella marina</name>
    <dbReference type="NCBI Taxonomy" id="2518990"/>
    <lineage>
        <taxon>Bacteria</taxon>
        <taxon>Pseudomonadati</taxon>
        <taxon>Pseudomonadota</taxon>
        <taxon>Gammaproteobacteria</taxon>
        <taxon>Cellvibrionales</taxon>
        <taxon>Halieaceae</taxon>
        <taxon>Seongchinamella</taxon>
    </lineage>
</organism>
<evidence type="ECO:0000256" key="5">
    <source>
        <dbReference type="ARBA" id="ARBA00022519"/>
    </source>
</evidence>
<evidence type="ECO:0000256" key="7">
    <source>
        <dbReference type="ARBA" id="ARBA00022989"/>
    </source>
</evidence>
<evidence type="ECO:0000259" key="12">
    <source>
        <dbReference type="Pfam" id="PF12019"/>
    </source>
</evidence>
<evidence type="ECO:0000256" key="10">
    <source>
        <dbReference type="ARBA" id="ARBA00030775"/>
    </source>
</evidence>
<feature type="domain" description="General secretion pathway GspH" evidence="12">
    <location>
        <begin position="89"/>
        <end position="206"/>
    </location>
</feature>
<comment type="subcellular location">
    <subcellularLocation>
        <location evidence="1">Cell inner membrane</location>
        <topology evidence="1">Single-pass membrane protein</topology>
    </subcellularLocation>
</comment>
<protein>
    <recommendedName>
        <fullName evidence="2">Type II secretion system protein H</fullName>
    </recommendedName>
    <alternativeName>
        <fullName evidence="10">General secretion pathway protein H</fullName>
    </alternativeName>
</protein>
<evidence type="ECO:0000256" key="1">
    <source>
        <dbReference type="ARBA" id="ARBA00004377"/>
    </source>
</evidence>
<evidence type="ECO:0000256" key="8">
    <source>
        <dbReference type="ARBA" id="ARBA00023136"/>
    </source>
</evidence>
<gene>
    <name evidence="13" type="ORF">EYC87_11430</name>
</gene>
<sequence length="230" mass="24866">METNANNLMLTRPPGGDYVNQSWSSLRTSGNVPYDTEHGHFSPKVRQQQGFTLIELMAVIAVLIVMLTVAVPGYQSLILNNRSLGESYSLRAALSNARSEAMTRRAPVVVCPTNNGVTCDTTLPNWFSGYMSFVDTNDDLAPDPNDPDEEIIQYVLGVDAMLAFDNASNVVRFDPRGYALSSQGTFTLCDRRGANKARALILNPVGSVRGALDTDGDDIVNDDGGVNIGC</sequence>
<proteinExistence type="inferred from homology"/>
<feature type="transmembrane region" description="Helical" evidence="11">
    <location>
        <begin position="53"/>
        <end position="74"/>
    </location>
</feature>
<reference evidence="13" key="1">
    <citation type="submission" date="2019-02" db="EMBL/GenBank/DDBJ databases">
        <authorList>
            <person name="Li S.-H."/>
        </authorList>
    </citation>
    <scope>NUCLEOTIDE SEQUENCE</scope>
    <source>
        <strain evidence="13">IMCC8485</strain>
    </source>
</reference>
<accession>A0ABT3SWD9</accession>
<dbReference type="InterPro" id="IPR045584">
    <property type="entry name" value="Pilin-like"/>
</dbReference>
<evidence type="ECO:0000256" key="9">
    <source>
        <dbReference type="ARBA" id="ARBA00025772"/>
    </source>
</evidence>
<comment type="similarity">
    <text evidence="9">Belongs to the GSP H family.</text>
</comment>
<dbReference type="RefSeq" id="WP_279252997.1">
    <property type="nucleotide sequence ID" value="NZ_SHNP01000004.1"/>
</dbReference>
<dbReference type="InterPro" id="IPR012902">
    <property type="entry name" value="N_methyl_site"/>
</dbReference>
<keyword evidence="4" id="KW-0488">Methylation</keyword>
<evidence type="ECO:0000256" key="2">
    <source>
        <dbReference type="ARBA" id="ARBA00021549"/>
    </source>
</evidence>
<dbReference type="SUPFAM" id="SSF54523">
    <property type="entry name" value="Pili subunits"/>
    <property type="match status" value="1"/>
</dbReference>
<keyword evidence="6 11" id="KW-0812">Transmembrane</keyword>
<evidence type="ECO:0000313" key="13">
    <source>
        <dbReference type="EMBL" id="MCX2974194.1"/>
    </source>
</evidence>
<dbReference type="Gene3D" id="3.55.40.10">
    <property type="entry name" value="minor pseudopilin epsh domain"/>
    <property type="match status" value="1"/>
</dbReference>
<evidence type="ECO:0000313" key="14">
    <source>
        <dbReference type="Proteomes" id="UP001143307"/>
    </source>
</evidence>
<dbReference type="PROSITE" id="PS00409">
    <property type="entry name" value="PROKAR_NTER_METHYL"/>
    <property type="match status" value="1"/>
</dbReference>